<dbReference type="InterPro" id="IPR016166">
    <property type="entry name" value="FAD-bd_PCMH"/>
</dbReference>
<dbReference type="Proteomes" id="UP000566819">
    <property type="component" value="Unassembled WGS sequence"/>
</dbReference>
<evidence type="ECO:0000313" key="7">
    <source>
        <dbReference type="EMBL" id="KAF4631041.1"/>
    </source>
</evidence>
<gene>
    <name evidence="7" type="ORF">G7Y89_g7096</name>
</gene>
<evidence type="ECO:0000256" key="4">
    <source>
        <dbReference type="ARBA" id="ARBA00022989"/>
    </source>
</evidence>
<protein>
    <recommendedName>
        <fullName evidence="2">Delta(24)-sterol reductase</fullName>
        <ecNumber evidence="2">1.3.1.72</ecNumber>
    </recommendedName>
</protein>
<dbReference type="OrthoDB" id="415825at2759"/>
<evidence type="ECO:0000256" key="1">
    <source>
        <dbReference type="ARBA" id="ARBA00004167"/>
    </source>
</evidence>
<dbReference type="InterPro" id="IPR040165">
    <property type="entry name" value="Diminuto-like"/>
</dbReference>
<dbReference type="GO" id="GO:0000246">
    <property type="term" value="F:Delta24(24-1) sterol reductase activity"/>
    <property type="evidence" value="ECO:0007669"/>
    <property type="project" value="TreeGrafter"/>
</dbReference>
<dbReference type="GO" id="GO:0005737">
    <property type="term" value="C:cytoplasm"/>
    <property type="evidence" value="ECO:0007669"/>
    <property type="project" value="TreeGrafter"/>
</dbReference>
<comment type="subcellular location">
    <subcellularLocation>
        <location evidence="1">Membrane</location>
        <topology evidence="1">Single-pass membrane protein</topology>
    </subcellularLocation>
</comment>
<keyword evidence="3" id="KW-0812">Transmembrane</keyword>
<dbReference type="GO" id="GO:0008202">
    <property type="term" value="P:steroid metabolic process"/>
    <property type="evidence" value="ECO:0007669"/>
    <property type="project" value="TreeGrafter"/>
</dbReference>
<dbReference type="PANTHER" id="PTHR10801:SF10">
    <property type="entry name" value="FAD BINDING DOMAIN PROTEIN (AFU_ORTHOLOGUE AFUA_6G14300)"/>
    <property type="match status" value="1"/>
</dbReference>
<evidence type="ECO:0000256" key="2">
    <source>
        <dbReference type="ARBA" id="ARBA00012405"/>
    </source>
</evidence>
<dbReference type="GO" id="GO:0016020">
    <property type="term" value="C:membrane"/>
    <property type="evidence" value="ECO:0007669"/>
    <property type="project" value="UniProtKB-SubCell"/>
</dbReference>
<evidence type="ECO:0000256" key="5">
    <source>
        <dbReference type="ARBA" id="ARBA00023136"/>
    </source>
</evidence>
<dbReference type="PANTHER" id="PTHR10801">
    <property type="entry name" value="24-DEHYDROCHOLESTEROL REDUCTASE"/>
    <property type="match status" value="1"/>
</dbReference>
<dbReference type="Pfam" id="PF01565">
    <property type="entry name" value="FAD_binding_4"/>
    <property type="match status" value="1"/>
</dbReference>
<keyword evidence="8" id="KW-1185">Reference proteome</keyword>
<proteinExistence type="predicted"/>
<sequence length="556" mass="63150">MVALHEIAVSRISAAVKVLYSQKEPYRIFHGSTNSTRPRSVEKERMVDISALSRVLKVDPDSKTAIVEPNVPMDRLIEATLEHDLIPPVVMEFPGITVGGGYAGSAGESSSFKYGYFDQTVKSVEIVLANGDVVIASQTERPDLFKAAAGALGTLGITTSVELQLIAAKKFVKTTYHRRDNVRDTIAAIQQEIVNPANNYVDGLVFSKTHGVVITGELTDEKPDSVIPQTFTTPWDDWYYLHVQEKTLSESLTLPVTEYIPLAEYLFRYDRGGFWVGVDAFPYFGFVPFNRLTRWFLDDFMHTRMLYRALHGSNIKSGNIIQDLSLPYSTAEEFIEYASENLGIWPLWLCPLRAMDPPTFHPSTTRPGPTDHPKPMLNIGLWGRASTDMDTFVLQNRQLEQKLTELGGRKVLYSQTFYTEQEFWKLYDQTWYDDLRQRYNATTLPTVYDKVSVDVKKYARQHLSLISRICSSWPFAGIVGIYYAIRSKDYLFHKRPFWRYKTAYLDSKVGPGRPGVTTRPCDRSHVALDHEDRTIHDACDPFDPGTTTYIAIQISL</sequence>
<evidence type="ECO:0000259" key="6">
    <source>
        <dbReference type="PROSITE" id="PS51387"/>
    </source>
</evidence>
<accession>A0A8H4RLJ3</accession>
<dbReference type="SUPFAM" id="SSF56176">
    <property type="entry name" value="FAD-binding/transporter-associated domain-like"/>
    <property type="match status" value="1"/>
</dbReference>
<dbReference type="EMBL" id="JAAMPI010000483">
    <property type="protein sequence ID" value="KAF4631041.1"/>
    <property type="molecule type" value="Genomic_DNA"/>
</dbReference>
<keyword evidence="4" id="KW-1133">Transmembrane helix</keyword>
<organism evidence="7 8">
    <name type="scientific">Cudoniella acicularis</name>
    <dbReference type="NCBI Taxonomy" id="354080"/>
    <lineage>
        <taxon>Eukaryota</taxon>
        <taxon>Fungi</taxon>
        <taxon>Dikarya</taxon>
        <taxon>Ascomycota</taxon>
        <taxon>Pezizomycotina</taxon>
        <taxon>Leotiomycetes</taxon>
        <taxon>Helotiales</taxon>
        <taxon>Tricladiaceae</taxon>
        <taxon>Cudoniella</taxon>
    </lineage>
</organism>
<dbReference type="GO" id="GO:0050614">
    <property type="term" value="F:Delta24-sterol reductase activity"/>
    <property type="evidence" value="ECO:0007669"/>
    <property type="project" value="UniProtKB-EC"/>
</dbReference>
<reference evidence="7 8" key="1">
    <citation type="submission" date="2020-03" db="EMBL/GenBank/DDBJ databases">
        <title>Draft Genome Sequence of Cudoniella acicularis.</title>
        <authorList>
            <person name="Buettner E."/>
            <person name="Kellner H."/>
        </authorList>
    </citation>
    <scope>NUCLEOTIDE SEQUENCE [LARGE SCALE GENOMIC DNA]</scope>
    <source>
        <strain evidence="7 8">DSM 108380</strain>
    </source>
</reference>
<dbReference type="Gene3D" id="3.30.465.10">
    <property type="match status" value="1"/>
</dbReference>
<dbReference type="InterPro" id="IPR036318">
    <property type="entry name" value="FAD-bd_PCMH-like_sf"/>
</dbReference>
<name>A0A8H4RLJ3_9HELO</name>
<dbReference type="PROSITE" id="PS51387">
    <property type="entry name" value="FAD_PCMH"/>
    <property type="match status" value="1"/>
</dbReference>
<dbReference type="GO" id="GO:0071949">
    <property type="term" value="F:FAD binding"/>
    <property type="evidence" value="ECO:0007669"/>
    <property type="project" value="InterPro"/>
</dbReference>
<dbReference type="EC" id="1.3.1.72" evidence="2"/>
<dbReference type="AlphaFoldDB" id="A0A8H4RLJ3"/>
<evidence type="ECO:0000313" key="8">
    <source>
        <dbReference type="Proteomes" id="UP000566819"/>
    </source>
</evidence>
<keyword evidence="5" id="KW-0472">Membrane</keyword>
<dbReference type="InterPro" id="IPR006094">
    <property type="entry name" value="Oxid_FAD_bind_N"/>
</dbReference>
<comment type="caution">
    <text evidence="7">The sequence shown here is derived from an EMBL/GenBank/DDBJ whole genome shotgun (WGS) entry which is preliminary data.</text>
</comment>
<evidence type="ECO:0000256" key="3">
    <source>
        <dbReference type="ARBA" id="ARBA00022692"/>
    </source>
</evidence>
<feature type="domain" description="FAD-binding PCMH-type" evidence="6">
    <location>
        <begin position="1"/>
        <end position="168"/>
    </location>
</feature>
<dbReference type="InterPro" id="IPR016169">
    <property type="entry name" value="FAD-bd_PCMH_sub2"/>
</dbReference>